<keyword evidence="1" id="KW-1133">Transmembrane helix</keyword>
<feature type="transmembrane region" description="Helical" evidence="1">
    <location>
        <begin position="5"/>
        <end position="23"/>
    </location>
</feature>
<proteinExistence type="predicted"/>
<organism evidence="2 3">
    <name type="scientific">Candidatus Roizmanbacteria bacterium CG10_big_fil_rev_8_21_14_0_10_36_26</name>
    <dbReference type="NCBI Taxonomy" id="1974851"/>
    <lineage>
        <taxon>Bacteria</taxon>
        <taxon>Candidatus Roizmaniibacteriota</taxon>
    </lineage>
</organism>
<evidence type="ECO:0000313" key="3">
    <source>
        <dbReference type="Proteomes" id="UP000231434"/>
    </source>
</evidence>
<reference evidence="3" key="1">
    <citation type="submission" date="2017-09" db="EMBL/GenBank/DDBJ databases">
        <title>Depth-based differentiation of microbial function through sediment-hosted aquifers and enrichment of novel symbionts in the deep terrestrial subsurface.</title>
        <authorList>
            <person name="Probst A.J."/>
            <person name="Ladd B."/>
            <person name="Jarett J.K."/>
            <person name="Geller-Mcgrath D.E."/>
            <person name="Sieber C.M.K."/>
            <person name="Emerson J.B."/>
            <person name="Anantharaman K."/>
            <person name="Thomas B.C."/>
            <person name="Malmstrom R."/>
            <person name="Stieglmeier M."/>
            <person name="Klingl A."/>
            <person name="Woyke T."/>
            <person name="Ryan C.M."/>
            <person name="Banfield J.F."/>
        </authorList>
    </citation>
    <scope>NUCLEOTIDE SEQUENCE [LARGE SCALE GENOMIC DNA]</scope>
</reference>
<protein>
    <submittedName>
        <fullName evidence="2">Uncharacterized protein</fullName>
    </submittedName>
</protein>
<gene>
    <name evidence="2" type="ORF">COU86_03600</name>
</gene>
<sequence length="109" mass="12238">MGSSILKKLIISYIWLAAFFIYQKSGQPWLAGLVFDPVINLFFSLVPILWLFSVSSKTNTILAVLFLTGTAFSSIFHNDLLAEKFAILTYCFLVASVLQQIKLLFNPKA</sequence>
<dbReference type="AlphaFoldDB" id="A0A2M8KKS9"/>
<feature type="transmembrane region" description="Helical" evidence="1">
    <location>
        <begin position="87"/>
        <end position="105"/>
    </location>
</feature>
<accession>A0A2M8KKS9</accession>
<comment type="caution">
    <text evidence="2">The sequence shown here is derived from an EMBL/GenBank/DDBJ whole genome shotgun (WGS) entry which is preliminary data.</text>
</comment>
<keyword evidence="1" id="KW-0472">Membrane</keyword>
<feature type="transmembrane region" description="Helical" evidence="1">
    <location>
        <begin position="29"/>
        <end position="52"/>
    </location>
</feature>
<dbReference type="EMBL" id="PFEB01000044">
    <property type="protein sequence ID" value="PJE60522.1"/>
    <property type="molecule type" value="Genomic_DNA"/>
</dbReference>
<evidence type="ECO:0000256" key="1">
    <source>
        <dbReference type="SAM" id="Phobius"/>
    </source>
</evidence>
<evidence type="ECO:0000313" key="2">
    <source>
        <dbReference type="EMBL" id="PJE60522.1"/>
    </source>
</evidence>
<keyword evidence="1" id="KW-0812">Transmembrane</keyword>
<name>A0A2M8KKS9_9BACT</name>
<dbReference type="Proteomes" id="UP000231434">
    <property type="component" value="Unassembled WGS sequence"/>
</dbReference>
<feature type="transmembrane region" description="Helical" evidence="1">
    <location>
        <begin position="59"/>
        <end position="75"/>
    </location>
</feature>